<name>A0A9X9LX18_GULGU</name>
<protein>
    <submittedName>
        <fullName evidence="2">Uncharacterized protein</fullName>
    </submittedName>
</protein>
<keyword evidence="1" id="KW-0472">Membrane</keyword>
<gene>
    <name evidence="2" type="ORF">BN2614_LOCUS1</name>
</gene>
<reference evidence="2 3" key="1">
    <citation type="submission" date="2018-10" db="EMBL/GenBank/DDBJ databases">
        <authorList>
            <person name="Ekblom R."/>
            <person name="Jareborg N."/>
        </authorList>
    </citation>
    <scope>NUCLEOTIDE SEQUENCE [LARGE SCALE GENOMIC DNA]</scope>
    <source>
        <tissue evidence="2">Muscle</tissue>
    </source>
</reference>
<dbReference type="Proteomes" id="UP000269945">
    <property type="component" value="Unassembled WGS sequence"/>
</dbReference>
<comment type="caution">
    <text evidence="2">The sequence shown here is derived from an EMBL/GenBank/DDBJ whole genome shotgun (WGS) entry which is preliminary data.</text>
</comment>
<organism evidence="2 3">
    <name type="scientific">Gulo gulo</name>
    <name type="common">Wolverine</name>
    <name type="synonym">Gluton</name>
    <dbReference type="NCBI Taxonomy" id="48420"/>
    <lineage>
        <taxon>Eukaryota</taxon>
        <taxon>Metazoa</taxon>
        <taxon>Chordata</taxon>
        <taxon>Craniata</taxon>
        <taxon>Vertebrata</taxon>
        <taxon>Euteleostomi</taxon>
        <taxon>Mammalia</taxon>
        <taxon>Eutheria</taxon>
        <taxon>Laurasiatheria</taxon>
        <taxon>Carnivora</taxon>
        <taxon>Caniformia</taxon>
        <taxon>Musteloidea</taxon>
        <taxon>Mustelidae</taxon>
        <taxon>Guloninae</taxon>
        <taxon>Gulo</taxon>
    </lineage>
</organism>
<proteinExistence type="predicted"/>
<sequence>SLHSQSNLALGWLLLSWSVPLLKEFFFYFWNIISSLLSPMIEISWILQFSASF</sequence>
<evidence type="ECO:0000313" key="3">
    <source>
        <dbReference type="Proteomes" id="UP000269945"/>
    </source>
</evidence>
<feature type="transmembrane region" description="Helical" evidence="1">
    <location>
        <begin position="25"/>
        <end position="47"/>
    </location>
</feature>
<dbReference type="AlphaFoldDB" id="A0A9X9LX18"/>
<keyword evidence="3" id="KW-1185">Reference proteome</keyword>
<evidence type="ECO:0000313" key="2">
    <source>
        <dbReference type="EMBL" id="VCW98221.1"/>
    </source>
</evidence>
<evidence type="ECO:0000256" key="1">
    <source>
        <dbReference type="SAM" id="Phobius"/>
    </source>
</evidence>
<dbReference type="EMBL" id="CYRY02024808">
    <property type="protein sequence ID" value="VCW98221.1"/>
    <property type="molecule type" value="Genomic_DNA"/>
</dbReference>
<keyword evidence="1" id="KW-0812">Transmembrane</keyword>
<keyword evidence="1" id="KW-1133">Transmembrane helix</keyword>
<feature type="non-terminal residue" evidence="2">
    <location>
        <position position="1"/>
    </location>
</feature>
<accession>A0A9X9LX18</accession>